<evidence type="ECO:0000256" key="12">
    <source>
        <dbReference type="ARBA" id="ARBA00022741"/>
    </source>
</evidence>
<dbReference type="PROSITE" id="PS50011">
    <property type="entry name" value="PROTEIN_KINASE_DOM"/>
    <property type="match status" value="1"/>
</dbReference>
<accession>A0A2P5YST2</accession>
<keyword evidence="15 19" id="KW-0067">ATP-binding</keyword>
<dbReference type="FunFam" id="3.80.10.10:FF:000288">
    <property type="entry name" value="LRR receptor-like serine/threonine-protein kinase EFR"/>
    <property type="match status" value="1"/>
</dbReference>
<dbReference type="InterPro" id="IPR051809">
    <property type="entry name" value="Plant_receptor-like_S/T_kinase"/>
</dbReference>
<dbReference type="InterPro" id="IPR001611">
    <property type="entry name" value="Leu-rich_rpt"/>
</dbReference>
<dbReference type="InterPro" id="IPR032675">
    <property type="entry name" value="LRR_dom_sf"/>
</dbReference>
<dbReference type="PROSITE" id="PS00107">
    <property type="entry name" value="PROTEIN_KINASE_ATP"/>
    <property type="match status" value="1"/>
</dbReference>
<keyword evidence="8" id="KW-0808">Transferase</keyword>
<evidence type="ECO:0000256" key="1">
    <source>
        <dbReference type="ARBA" id="ARBA00004251"/>
    </source>
</evidence>
<comment type="similarity">
    <text evidence="2">Belongs to the protein kinase superfamily. Ser/Thr protein kinase family.</text>
</comment>
<dbReference type="Pfam" id="PF23598">
    <property type="entry name" value="LRR_14"/>
    <property type="match status" value="1"/>
</dbReference>
<reference evidence="23 24" key="1">
    <citation type="submission" date="2015-01" db="EMBL/GenBank/DDBJ databases">
        <title>Genome of allotetraploid Gossypium barbadense reveals genomic plasticity and fiber elongation in cotton evolution.</title>
        <authorList>
            <person name="Chen X."/>
            <person name="Liu X."/>
            <person name="Zhao B."/>
            <person name="Zheng H."/>
            <person name="Hu Y."/>
            <person name="Lu G."/>
            <person name="Yang C."/>
            <person name="Chen J."/>
            <person name="Shan C."/>
            <person name="Zhang L."/>
            <person name="Zhou Y."/>
            <person name="Wang L."/>
            <person name="Guo W."/>
            <person name="Bai Y."/>
            <person name="Ruan J."/>
            <person name="Shangguan X."/>
            <person name="Mao Y."/>
            <person name="Jiang J."/>
            <person name="Zhu Y."/>
            <person name="Lei J."/>
            <person name="Kang H."/>
            <person name="Chen S."/>
            <person name="He X."/>
            <person name="Wang R."/>
            <person name="Wang Y."/>
            <person name="Chen J."/>
            <person name="Wang L."/>
            <person name="Yu S."/>
            <person name="Wang B."/>
            <person name="Wei J."/>
            <person name="Song S."/>
            <person name="Lu X."/>
            <person name="Gao Z."/>
            <person name="Gu W."/>
            <person name="Deng X."/>
            <person name="Ma D."/>
            <person name="Wang S."/>
            <person name="Liang W."/>
            <person name="Fang L."/>
            <person name="Cai C."/>
            <person name="Zhu X."/>
            <person name="Zhou B."/>
            <person name="Zhang Y."/>
            <person name="Chen Z."/>
            <person name="Xu S."/>
            <person name="Zhu R."/>
            <person name="Wang S."/>
            <person name="Zhang T."/>
            <person name="Zhao G."/>
        </authorList>
    </citation>
    <scope>NUCLEOTIDE SEQUENCE [LARGE SCALE GENOMIC DNA]</scope>
    <source>
        <strain evidence="24">cv. Xinhai21</strain>
        <tissue evidence="23">Leaf</tissue>
    </source>
</reference>
<dbReference type="GO" id="GO:0005524">
    <property type="term" value="F:ATP binding"/>
    <property type="evidence" value="ECO:0007669"/>
    <property type="project" value="UniProtKB-UniRule"/>
</dbReference>
<evidence type="ECO:0000256" key="7">
    <source>
        <dbReference type="ARBA" id="ARBA00022614"/>
    </source>
</evidence>
<comment type="similarity">
    <text evidence="3">Belongs to the RLP family.</text>
</comment>
<evidence type="ECO:0000256" key="6">
    <source>
        <dbReference type="ARBA" id="ARBA00022527"/>
    </source>
</evidence>
<evidence type="ECO:0000256" key="10">
    <source>
        <dbReference type="ARBA" id="ARBA00022729"/>
    </source>
</evidence>
<comment type="subcellular location">
    <subcellularLocation>
        <location evidence="1">Cell membrane</location>
        <topology evidence="1">Single-pass type I membrane protein</topology>
    </subcellularLocation>
</comment>
<evidence type="ECO:0000256" key="16">
    <source>
        <dbReference type="ARBA" id="ARBA00022989"/>
    </source>
</evidence>
<keyword evidence="14" id="KW-0378">Hydrolase</keyword>
<dbReference type="InterPro" id="IPR029054">
    <property type="entry name" value="dUTPase-like"/>
</dbReference>
<dbReference type="Gene3D" id="3.80.10.10">
    <property type="entry name" value="Ribonuclease Inhibitor"/>
    <property type="match status" value="2"/>
</dbReference>
<dbReference type="PANTHER" id="PTHR27008:SF610">
    <property type="entry name" value="SERINE-THREONINE_TYROSINE-PROTEIN KINASE CATALYTIC DOMAIN-CONTAINING PROTEIN"/>
    <property type="match status" value="1"/>
</dbReference>
<evidence type="ECO:0000259" key="22">
    <source>
        <dbReference type="PROSITE" id="PS50011"/>
    </source>
</evidence>
<dbReference type="Gene3D" id="3.30.200.20">
    <property type="entry name" value="Phosphorylase Kinase, domain 1"/>
    <property type="match status" value="2"/>
</dbReference>
<keyword evidence="13" id="KW-0418">Kinase</keyword>
<dbReference type="InterPro" id="IPR055414">
    <property type="entry name" value="LRR_R13L4/SHOC2-like"/>
</dbReference>
<dbReference type="Pfam" id="PF13855">
    <property type="entry name" value="LRR_8"/>
    <property type="match status" value="1"/>
</dbReference>
<evidence type="ECO:0000256" key="4">
    <source>
        <dbReference type="ARBA" id="ARBA00012513"/>
    </source>
</evidence>
<evidence type="ECO:0000256" key="18">
    <source>
        <dbReference type="ARBA" id="ARBA00023180"/>
    </source>
</evidence>
<proteinExistence type="inferred from homology"/>
<dbReference type="Pfam" id="PF00692">
    <property type="entry name" value="dUTPase"/>
    <property type="match status" value="1"/>
</dbReference>
<dbReference type="Gene3D" id="1.10.510.10">
    <property type="entry name" value="Transferase(Phosphotransferase) domain 1"/>
    <property type="match status" value="2"/>
</dbReference>
<feature type="transmembrane region" description="Helical" evidence="21">
    <location>
        <begin position="910"/>
        <end position="931"/>
    </location>
</feature>
<keyword evidence="18" id="KW-0325">Glycoprotein</keyword>
<dbReference type="InterPro" id="IPR000719">
    <property type="entry name" value="Prot_kinase_dom"/>
</dbReference>
<dbReference type="GO" id="GO:0005886">
    <property type="term" value="C:plasma membrane"/>
    <property type="evidence" value="ECO:0007669"/>
    <property type="project" value="UniProtKB-SubCell"/>
</dbReference>
<evidence type="ECO:0000256" key="13">
    <source>
        <dbReference type="ARBA" id="ARBA00022777"/>
    </source>
</evidence>
<evidence type="ECO:0000256" key="5">
    <source>
        <dbReference type="ARBA" id="ARBA00022475"/>
    </source>
</evidence>
<evidence type="ECO:0000256" key="15">
    <source>
        <dbReference type="ARBA" id="ARBA00022840"/>
    </source>
</evidence>
<dbReference type="SMART" id="SM00369">
    <property type="entry name" value="LRR_TYP"/>
    <property type="match status" value="7"/>
</dbReference>
<dbReference type="PANTHER" id="PTHR27008">
    <property type="entry name" value="OS04G0122200 PROTEIN"/>
    <property type="match status" value="1"/>
</dbReference>
<sequence length="1244" mass="136714">MVCHISNFGLAKILSTERLNYSANKSSSLGLRGTIGSVYKGVLEASGAVIAVKVLNLLNRGASKSFLAECEALKSIRHRNLVKINNSPENKEPSPKVPKLGQNGVHEVTQGPASLLKVKKLSEKAVLPSRGSPLAAGYDLSSAKVWFGLEAFVGAGVIDADYRGPLGVILFNHSDVDFEVKVGDIIAQLIIEKIMTPDVLEVDDLDSTTRGEVVTGAISGFKQPNHFLFTNSCLNPTAEKLRKGNVPRHLIPHKTFSRYGPSLSFASISYAYNIEQHSQNKSISSRFKLMELSKKHFEACCSFFLVFFIPQVFSKTLTGLVVRGNDTDQQALLQFQAKITGDQLKVMESWNSSIHFCQWHGVTCGRKHQRVTKLELQSLKLSGSLSPHIGNMSFLRVLNLMDNSFYNQIPQSIGGLRRLETLYLTNNSISGNRLTGEIPAFLGFLSNLKVLSFYNNSLRGNIPPSLGNLSSLEELALTYNALDGIIPETLGRPTNLSIFLAAANAISGTLPVAMFNLSNIRLFDIGENKIQGTLYTDLAITMPYVETFSVMGNKISGQIPISITNASNLHILEFNDKLSMLQLGENDLGHGRERDLNFLCTLVNNTKLEFLFISDNNFGGVFPKCVSNFSNTLLRLEIDENKIMGRIPDGIGNLLNLEVLFASDNQLSGPIPFEIGRLQKLNKFFAHINFLFGTIPHSIGNLSGLTKVGLEFNNLQGNIPPSIGKCQSLLGLTVSNNSLSGPIPPQLLGVSSVSIILDLSSNYLTGELPVAVENLKILGQLYVSQNRLSGLLPKTLGSCVSLEKLYLDGNHFEGPIPSSLSSLRGLEALDVSNNNLSGEIPEFLVRFGALRYLNLSFNNFEGVIPSGGIFKNASATFVEGNSKLCGGIPELHMLRCNLKTSSSNSLRLEVAIIVVTLGVTLASTCLLILWFRKKKEKQATTTSVENSVLQLSYQSILRATDGFSTQNLVGSGSFGSVYKGVLEASGTVIAVKVLNLLNRGAFRSFLAECEALKNIRHRNLVKVLTAISGVDYQGNDFKALVYEFMENGSLEDWLHPLIDMNEPETARNLNFFQRVSVAIDVAHAFEYLHHHCEEPIIHCDLKPSNILLDEEMVEYGMGSELSTKGDVYSYGILLLEMFTGKRPTDERFREGLSLRNFVKAALPERIVEATDPILVEERLTRGTPDVKNSRNDRHLQCLNSLVEIGLTCSAESPNERIDMSDVAIKLCSIRDKFHPTRLCHEVRT</sequence>
<dbReference type="EMBL" id="KZ662819">
    <property type="protein sequence ID" value="PPS18632.1"/>
    <property type="molecule type" value="Genomic_DNA"/>
</dbReference>
<dbReference type="FunFam" id="3.30.200.20:FF:000432">
    <property type="entry name" value="LRR receptor-like serine/threonine-protein kinase EFR"/>
    <property type="match status" value="1"/>
</dbReference>
<feature type="domain" description="Protein kinase" evidence="22">
    <location>
        <begin position="963"/>
        <end position="1237"/>
    </location>
</feature>
<dbReference type="InterPro" id="IPR011009">
    <property type="entry name" value="Kinase-like_dom_sf"/>
</dbReference>
<dbReference type="Pfam" id="PF00560">
    <property type="entry name" value="LRR_1"/>
    <property type="match status" value="3"/>
</dbReference>
<dbReference type="Gene3D" id="2.70.40.10">
    <property type="match status" value="1"/>
</dbReference>
<dbReference type="GO" id="GO:0016787">
    <property type="term" value="F:hydrolase activity"/>
    <property type="evidence" value="ECO:0007669"/>
    <property type="project" value="UniProtKB-KW"/>
</dbReference>
<evidence type="ECO:0000313" key="23">
    <source>
        <dbReference type="EMBL" id="PPS18632.1"/>
    </source>
</evidence>
<organism evidence="23 24">
    <name type="scientific">Gossypium barbadense</name>
    <name type="common">Sea Island cotton</name>
    <name type="synonym">Hibiscus barbadensis</name>
    <dbReference type="NCBI Taxonomy" id="3634"/>
    <lineage>
        <taxon>Eukaryota</taxon>
        <taxon>Viridiplantae</taxon>
        <taxon>Streptophyta</taxon>
        <taxon>Embryophyta</taxon>
        <taxon>Tracheophyta</taxon>
        <taxon>Spermatophyta</taxon>
        <taxon>Magnoliopsida</taxon>
        <taxon>eudicotyledons</taxon>
        <taxon>Gunneridae</taxon>
        <taxon>Pentapetalae</taxon>
        <taxon>rosids</taxon>
        <taxon>malvids</taxon>
        <taxon>Malvales</taxon>
        <taxon>Malvaceae</taxon>
        <taxon>Malvoideae</taxon>
        <taxon>Gossypium</taxon>
    </lineage>
</organism>
<evidence type="ECO:0000256" key="9">
    <source>
        <dbReference type="ARBA" id="ARBA00022692"/>
    </source>
</evidence>
<dbReference type="SUPFAM" id="SSF56112">
    <property type="entry name" value="Protein kinase-like (PK-like)"/>
    <property type="match status" value="2"/>
</dbReference>
<dbReference type="PROSITE" id="PS00108">
    <property type="entry name" value="PROTEIN_KINASE_ST"/>
    <property type="match status" value="1"/>
</dbReference>
<keyword evidence="10" id="KW-0732">Signal</keyword>
<keyword evidence="12 19" id="KW-0547">Nucleotide-binding</keyword>
<evidence type="ECO:0000256" key="11">
    <source>
        <dbReference type="ARBA" id="ARBA00022737"/>
    </source>
</evidence>
<dbReference type="SMART" id="SM00220">
    <property type="entry name" value="S_TKc"/>
    <property type="match status" value="1"/>
</dbReference>
<keyword evidence="16 21" id="KW-1133">Transmembrane helix</keyword>
<keyword evidence="11" id="KW-0677">Repeat</keyword>
<dbReference type="FunFam" id="3.80.10.10:FF:000275">
    <property type="entry name" value="Leucine-rich repeat receptor-like protein kinase"/>
    <property type="match status" value="1"/>
</dbReference>
<gene>
    <name evidence="23" type="ORF">GOBAR_AA01934</name>
</gene>
<dbReference type="SUPFAM" id="SSF52058">
    <property type="entry name" value="L domain-like"/>
    <property type="match status" value="2"/>
</dbReference>
<dbReference type="Pfam" id="PF00069">
    <property type="entry name" value="Pkinase"/>
    <property type="match status" value="1"/>
</dbReference>
<feature type="binding site" evidence="19">
    <location>
        <position position="992"/>
    </location>
    <ligand>
        <name>ATP</name>
        <dbReference type="ChEBI" id="CHEBI:30616"/>
    </ligand>
</feature>
<protein>
    <recommendedName>
        <fullName evidence="4">non-specific serine/threonine protein kinase</fullName>
        <ecNumber evidence="4">2.7.11.1</ecNumber>
    </recommendedName>
</protein>
<dbReference type="InterPro" id="IPR008271">
    <property type="entry name" value="Ser/Thr_kinase_AS"/>
</dbReference>
<evidence type="ECO:0000256" key="14">
    <source>
        <dbReference type="ARBA" id="ARBA00022801"/>
    </source>
</evidence>
<dbReference type="EC" id="2.7.11.1" evidence="4"/>
<dbReference type="InterPro" id="IPR003591">
    <property type="entry name" value="Leu-rich_rpt_typical-subtyp"/>
</dbReference>
<dbReference type="CDD" id="cd07557">
    <property type="entry name" value="trimeric_dUTPase"/>
    <property type="match status" value="1"/>
</dbReference>
<feature type="region of interest" description="Disordered" evidence="20">
    <location>
        <begin position="84"/>
        <end position="103"/>
    </location>
</feature>
<dbReference type="Proteomes" id="UP000239757">
    <property type="component" value="Unassembled WGS sequence"/>
</dbReference>
<evidence type="ECO:0000256" key="17">
    <source>
        <dbReference type="ARBA" id="ARBA00023136"/>
    </source>
</evidence>
<keyword evidence="5" id="KW-1003">Cell membrane</keyword>
<evidence type="ECO:0000256" key="3">
    <source>
        <dbReference type="ARBA" id="ARBA00009592"/>
    </source>
</evidence>
<evidence type="ECO:0000256" key="19">
    <source>
        <dbReference type="PROSITE-ProRule" id="PRU10141"/>
    </source>
</evidence>
<evidence type="ECO:0000256" key="2">
    <source>
        <dbReference type="ARBA" id="ARBA00008684"/>
    </source>
</evidence>
<dbReference type="InterPro" id="IPR017441">
    <property type="entry name" value="Protein_kinase_ATP_BS"/>
</dbReference>
<dbReference type="InterPro" id="IPR013210">
    <property type="entry name" value="LRR_N_plant-typ"/>
</dbReference>
<dbReference type="InterPro" id="IPR033704">
    <property type="entry name" value="dUTPase_trimeric"/>
</dbReference>
<keyword evidence="7" id="KW-0433">Leucine-rich repeat</keyword>
<dbReference type="InterPro" id="IPR036157">
    <property type="entry name" value="dUTPase-like_sf"/>
</dbReference>
<evidence type="ECO:0000256" key="21">
    <source>
        <dbReference type="SAM" id="Phobius"/>
    </source>
</evidence>
<dbReference type="OrthoDB" id="999177at2759"/>
<evidence type="ECO:0000313" key="24">
    <source>
        <dbReference type="Proteomes" id="UP000239757"/>
    </source>
</evidence>
<dbReference type="Pfam" id="PF08263">
    <property type="entry name" value="LRRNT_2"/>
    <property type="match status" value="1"/>
</dbReference>
<evidence type="ECO:0000256" key="20">
    <source>
        <dbReference type="SAM" id="MobiDB-lite"/>
    </source>
</evidence>
<evidence type="ECO:0000256" key="8">
    <source>
        <dbReference type="ARBA" id="ARBA00022679"/>
    </source>
</evidence>
<keyword evidence="9 21" id="KW-0812">Transmembrane</keyword>
<dbReference type="AlphaFoldDB" id="A0A2P5YST2"/>
<dbReference type="GO" id="GO:0004674">
    <property type="term" value="F:protein serine/threonine kinase activity"/>
    <property type="evidence" value="ECO:0007669"/>
    <property type="project" value="UniProtKB-KW"/>
</dbReference>
<dbReference type="SUPFAM" id="SSF51283">
    <property type="entry name" value="dUTPase-like"/>
    <property type="match status" value="1"/>
</dbReference>
<keyword evidence="6" id="KW-0723">Serine/threonine-protein kinase</keyword>
<keyword evidence="17 21" id="KW-0472">Membrane</keyword>
<name>A0A2P5YST2_GOSBA</name>